<dbReference type="Pfam" id="PF11901">
    <property type="entry name" value="DM9"/>
    <property type="match status" value="1"/>
</dbReference>
<gene>
    <name evidence="2" type="ORF">BDFB_008834</name>
</gene>
<proteinExistence type="predicted"/>
<name>A0A482V6I3_ASBVE</name>
<reference evidence="2 3" key="1">
    <citation type="submission" date="2017-03" db="EMBL/GenBank/DDBJ databases">
        <title>Genome of the blue death feigning beetle - Asbolus verrucosus.</title>
        <authorList>
            <person name="Rider S.D."/>
        </authorList>
    </citation>
    <scope>NUCLEOTIDE SEQUENCE [LARGE SCALE GENOMIC DNA]</scope>
    <source>
        <strain evidence="2">Butters</strain>
        <tissue evidence="2">Head and leg muscle</tissue>
    </source>
</reference>
<dbReference type="InterPro" id="IPR006616">
    <property type="entry name" value="DM9_repeat"/>
</dbReference>
<keyword evidence="3" id="KW-1185">Reference proteome</keyword>
<evidence type="ECO:0000256" key="1">
    <source>
        <dbReference type="SAM" id="SignalP"/>
    </source>
</evidence>
<evidence type="ECO:0000313" key="2">
    <source>
        <dbReference type="EMBL" id="RZB38911.1"/>
    </source>
</evidence>
<evidence type="ECO:0000313" key="3">
    <source>
        <dbReference type="Proteomes" id="UP000292052"/>
    </source>
</evidence>
<dbReference type="Proteomes" id="UP000292052">
    <property type="component" value="Unassembled WGS sequence"/>
</dbReference>
<feature type="signal peptide" evidence="1">
    <location>
        <begin position="1"/>
        <end position="22"/>
    </location>
</feature>
<organism evidence="2 3">
    <name type="scientific">Asbolus verrucosus</name>
    <name type="common">Desert ironclad beetle</name>
    <dbReference type="NCBI Taxonomy" id="1661398"/>
    <lineage>
        <taxon>Eukaryota</taxon>
        <taxon>Metazoa</taxon>
        <taxon>Ecdysozoa</taxon>
        <taxon>Arthropoda</taxon>
        <taxon>Hexapoda</taxon>
        <taxon>Insecta</taxon>
        <taxon>Pterygota</taxon>
        <taxon>Neoptera</taxon>
        <taxon>Endopterygota</taxon>
        <taxon>Coleoptera</taxon>
        <taxon>Polyphaga</taxon>
        <taxon>Cucujiformia</taxon>
        <taxon>Tenebrionidae</taxon>
        <taxon>Pimeliinae</taxon>
        <taxon>Asbolus</taxon>
    </lineage>
</organism>
<feature type="chain" id="PRO_5019751189" evidence="1">
    <location>
        <begin position="23"/>
        <end position="349"/>
    </location>
</feature>
<accession>A0A482V6I3</accession>
<dbReference type="EMBL" id="QDEB01132607">
    <property type="protein sequence ID" value="RZB38911.1"/>
    <property type="molecule type" value="Genomic_DNA"/>
</dbReference>
<dbReference type="PANTHER" id="PTHR31649">
    <property type="entry name" value="AGAP009604-PA"/>
    <property type="match status" value="1"/>
</dbReference>
<keyword evidence="1" id="KW-0732">Signal</keyword>
<dbReference type="OrthoDB" id="10566884at2759"/>
<sequence length="349" mass="40121">MNKNILFFCAIALLTFTMQSQSCDYYWRDYNGMIPDDAFPGGKDKDGNDIYIGQIYVHCYGLCIGPIFPGRREVEFYCWGTNRVTNVIKILCTQRPDDLKWLTTNYSTFHLHTINKNLVIGGYDGKAEQVHNYYIGRIGYDGMVQIGTADSLTAQTVYFYFLHNNKEFYRIQTYESIHNPDLYNPVILDPSNVVIVNRCCFSIITSNHHIDINDNDVYIGQAYIHGHGLYVGQIIPGETEIAVPCYGVKKTNYLIKILCTKHKENFSWLKTNAATFQTDTIDRHAVIGGYDHVNNNGVLHVGRVMHQGMLKFGNIASYSVDTVWFYFPHKDKEQRSGSYQVLIYNKREP</sequence>
<protein>
    <submittedName>
        <fullName evidence="2">DUF3421 domain containing protein</fullName>
    </submittedName>
</protein>
<dbReference type="AlphaFoldDB" id="A0A482V6I3"/>
<comment type="caution">
    <text evidence="2">The sequence shown here is derived from an EMBL/GenBank/DDBJ whole genome shotgun (WGS) entry which is preliminary data.</text>
</comment>
<dbReference type="PANTHER" id="PTHR31649:SF10">
    <property type="entry name" value="IP19903P-RELATED"/>
    <property type="match status" value="1"/>
</dbReference>